<dbReference type="AlphaFoldDB" id="A0A6J6BT33"/>
<name>A0A6J6BT33_9ZZZZ</name>
<proteinExistence type="predicted"/>
<feature type="compositionally biased region" description="Polar residues" evidence="1">
    <location>
        <begin position="202"/>
        <end position="213"/>
    </location>
</feature>
<feature type="compositionally biased region" description="Polar residues" evidence="1">
    <location>
        <begin position="107"/>
        <end position="118"/>
    </location>
</feature>
<feature type="compositionally biased region" description="Polar residues" evidence="1">
    <location>
        <begin position="222"/>
        <end position="235"/>
    </location>
</feature>
<feature type="region of interest" description="Disordered" evidence="1">
    <location>
        <begin position="202"/>
        <end position="235"/>
    </location>
</feature>
<evidence type="ECO:0000256" key="1">
    <source>
        <dbReference type="SAM" id="MobiDB-lite"/>
    </source>
</evidence>
<protein>
    <submittedName>
        <fullName evidence="2">Unannotated protein</fullName>
    </submittedName>
</protein>
<gene>
    <name evidence="2" type="ORF">UFOPK1495_00244</name>
</gene>
<organism evidence="2">
    <name type="scientific">freshwater metagenome</name>
    <dbReference type="NCBI Taxonomy" id="449393"/>
    <lineage>
        <taxon>unclassified sequences</taxon>
        <taxon>metagenomes</taxon>
        <taxon>ecological metagenomes</taxon>
    </lineage>
</organism>
<sequence>MDQSRFSAEFSLTFVDSRAFIRSTPIPESSTLAPECSATCSKMNCNRNTDSLSAIGLSRSHFQQSADGLPVAAPVNFPTATARSKTSSSALMLFLPTGRSFTPADTHGSQPGPTSRNSLWVPKEPSASSPALDCGLVRWPLRITAARGRFLRSKPVQMRAAGSFNAASLQLPCVSTMLPRPTATGERATSLYYWPLTKATRQLSTRQRPSQQKSVRRVRHSIPNSSRNGLATATT</sequence>
<dbReference type="EMBL" id="CAEZSU010000016">
    <property type="protein sequence ID" value="CAB4541827.1"/>
    <property type="molecule type" value="Genomic_DNA"/>
</dbReference>
<accession>A0A6J6BT33</accession>
<feature type="region of interest" description="Disordered" evidence="1">
    <location>
        <begin position="102"/>
        <end position="124"/>
    </location>
</feature>
<evidence type="ECO:0000313" key="2">
    <source>
        <dbReference type="EMBL" id="CAB4541827.1"/>
    </source>
</evidence>
<reference evidence="2" key="1">
    <citation type="submission" date="2020-05" db="EMBL/GenBank/DDBJ databases">
        <authorList>
            <person name="Chiriac C."/>
            <person name="Salcher M."/>
            <person name="Ghai R."/>
            <person name="Kavagutti S V."/>
        </authorList>
    </citation>
    <scope>NUCLEOTIDE SEQUENCE</scope>
</reference>